<evidence type="ECO:0000313" key="7">
    <source>
        <dbReference type="EMBL" id="KAF7994512.1"/>
    </source>
</evidence>
<keyword evidence="5" id="KW-0010">Activator</keyword>
<evidence type="ECO:0000256" key="1">
    <source>
        <dbReference type="ARBA" id="ARBA00004123"/>
    </source>
</evidence>
<evidence type="ECO:0000256" key="6">
    <source>
        <dbReference type="SAM" id="MobiDB-lite"/>
    </source>
</evidence>
<proteinExistence type="inferred from homology"/>
<dbReference type="EMBL" id="JACMRX010000002">
    <property type="protein sequence ID" value="KAF7994512.1"/>
    <property type="molecule type" value="Genomic_DNA"/>
</dbReference>
<accession>A0A834XXW1</accession>
<keyword evidence="8" id="KW-1185">Reference proteome</keyword>
<name>A0A834XXW1_APHGI</name>
<comment type="caution">
    <text evidence="7">The sequence shown here is derived from an EMBL/GenBank/DDBJ whole genome shotgun (WGS) entry which is preliminary data.</text>
</comment>
<comment type="subunit">
    <text evidence="5">Component of the Mediator complex.</text>
</comment>
<dbReference type="GO" id="GO:0006357">
    <property type="term" value="P:regulation of transcription by RNA polymerase II"/>
    <property type="evidence" value="ECO:0007669"/>
    <property type="project" value="InterPro"/>
</dbReference>
<evidence type="ECO:0000256" key="4">
    <source>
        <dbReference type="ARBA" id="ARBA00023242"/>
    </source>
</evidence>
<dbReference type="OrthoDB" id="10044050at2759"/>
<dbReference type="AlphaFoldDB" id="A0A834XXW1"/>
<comment type="function">
    <text evidence="5">Component of the Mediator complex, a coactivator involved in the regulated transcription of nearly all RNA polymerase II-dependent genes. Mediator functions as a bridge to convey information from gene-specific regulatory proteins to the basal RNA polymerase II transcription machinery. Mediator is recruited to promoters by direct interactions with regulatory proteins and serves as a scaffold for the assembly of a functional preinitiation complex with RNA polymerase II and the general transcription factors.</text>
</comment>
<keyword evidence="3 5" id="KW-0804">Transcription</keyword>
<organism evidence="7 8">
    <name type="scientific">Aphidius gifuensis</name>
    <name type="common">Parasitoid wasp</name>
    <dbReference type="NCBI Taxonomy" id="684658"/>
    <lineage>
        <taxon>Eukaryota</taxon>
        <taxon>Metazoa</taxon>
        <taxon>Ecdysozoa</taxon>
        <taxon>Arthropoda</taxon>
        <taxon>Hexapoda</taxon>
        <taxon>Insecta</taxon>
        <taxon>Pterygota</taxon>
        <taxon>Neoptera</taxon>
        <taxon>Endopterygota</taxon>
        <taxon>Hymenoptera</taxon>
        <taxon>Apocrita</taxon>
        <taxon>Ichneumonoidea</taxon>
        <taxon>Braconidae</taxon>
        <taxon>Aphidiinae</taxon>
        <taxon>Aphidius</taxon>
    </lineage>
</organism>
<evidence type="ECO:0000256" key="3">
    <source>
        <dbReference type="ARBA" id="ARBA00023163"/>
    </source>
</evidence>
<sequence>MKEPPGESELTGATNLMAYYGLEHSYSKFSGKKLIEAIGNFLFVLILFRICGNVTLTGRTIFVNDLTDDKKQHIDEKISSCIPVETKNDPKAFDRPMKNKNTDNDKDDTDRTNDKNKKMKKHGQGYGKSVEKINNKNSSKKSLSF</sequence>
<protein>
    <recommendedName>
        <fullName evidence="5">Mediator of RNA polymerase II transcription subunit 19</fullName>
    </recommendedName>
    <alternativeName>
        <fullName evidence="5">Mediator complex subunit 19</fullName>
    </alternativeName>
</protein>
<dbReference type="Pfam" id="PF10278">
    <property type="entry name" value="Med19"/>
    <property type="match status" value="1"/>
</dbReference>
<keyword evidence="2 5" id="KW-0805">Transcription regulation</keyword>
<feature type="compositionally biased region" description="Low complexity" evidence="6">
    <location>
        <begin position="135"/>
        <end position="145"/>
    </location>
</feature>
<dbReference type="GO" id="GO:0016592">
    <property type="term" value="C:mediator complex"/>
    <property type="evidence" value="ECO:0007669"/>
    <property type="project" value="InterPro"/>
</dbReference>
<dbReference type="Proteomes" id="UP000639338">
    <property type="component" value="Unassembled WGS sequence"/>
</dbReference>
<feature type="compositionally biased region" description="Basic and acidic residues" evidence="6">
    <location>
        <begin position="86"/>
        <end position="116"/>
    </location>
</feature>
<reference evidence="7 8" key="1">
    <citation type="submission" date="2020-08" db="EMBL/GenBank/DDBJ databases">
        <title>Aphidius gifuensis genome sequencing and assembly.</title>
        <authorList>
            <person name="Du Z."/>
        </authorList>
    </citation>
    <scope>NUCLEOTIDE SEQUENCE [LARGE SCALE GENOMIC DNA]</scope>
    <source>
        <strain evidence="7">YNYX2018</strain>
        <tissue evidence="7">Adults</tissue>
    </source>
</reference>
<evidence type="ECO:0000256" key="5">
    <source>
        <dbReference type="RuleBase" id="RU364151"/>
    </source>
</evidence>
<comment type="subcellular location">
    <subcellularLocation>
        <location evidence="1 5">Nucleus</location>
    </subcellularLocation>
</comment>
<dbReference type="GO" id="GO:0003712">
    <property type="term" value="F:transcription coregulator activity"/>
    <property type="evidence" value="ECO:0007669"/>
    <property type="project" value="InterPro"/>
</dbReference>
<evidence type="ECO:0000313" key="8">
    <source>
        <dbReference type="Proteomes" id="UP000639338"/>
    </source>
</evidence>
<keyword evidence="4 5" id="KW-0539">Nucleus</keyword>
<gene>
    <name evidence="5" type="primary">MED19</name>
    <name evidence="7" type="ORF">HCN44_003984</name>
</gene>
<feature type="region of interest" description="Disordered" evidence="6">
    <location>
        <begin position="85"/>
        <end position="145"/>
    </location>
</feature>
<dbReference type="InterPro" id="IPR019403">
    <property type="entry name" value="Mediator_Med19_met"/>
</dbReference>
<comment type="similarity">
    <text evidence="5">Belongs to the Mediator complex subunit 19 family.</text>
</comment>
<evidence type="ECO:0000256" key="2">
    <source>
        <dbReference type="ARBA" id="ARBA00023015"/>
    </source>
</evidence>